<protein>
    <recommendedName>
        <fullName evidence="2">DegT/DnrJ/EryC1/StrS family aminotransferase</fullName>
    </recommendedName>
</protein>
<dbReference type="PIRSF" id="PIRSF000390">
    <property type="entry name" value="PLP_StrS"/>
    <property type="match status" value="1"/>
</dbReference>
<feature type="non-terminal residue" evidence="1">
    <location>
        <position position="317"/>
    </location>
</feature>
<dbReference type="PANTHER" id="PTHR30244">
    <property type="entry name" value="TRANSAMINASE"/>
    <property type="match status" value="1"/>
</dbReference>
<name>A0A382QLL3_9ZZZZ</name>
<dbReference type="EMBL" id="UINC01115389">
    <property type="protein sequence ID" value="SVC86374.1"/>
    <property type="molecule type" value="Genomic_DNA"/>
</dbReference>
<dbReference type="Gene3D" id="3.90.1150.10">
    <property type="entry name" value="Aspartate Aminotransferase, domain 1"/>
    <property type="match status" value="1"/>
</dbReference>
<dbReference type="PANTHER" id="PTHR30244:SF34">
    <property type="entry name" value="DTDP-4-AMINO-4,6-DIDEOXYGALACTOSE TRANSAMINASE"/>
    <property type="match status" value="1"/>
</dbReference>
<dbReference type="Pfam" id="PF01041">
    <property type="entry name" value="DegT_DnrJ_EryC1"/>
    <property type="match status" value="1"/>
</dbReference>
<organism evidence="1">
    <name type="scientific">marine metagenome</name>
    <dbReference type="NCBI Taxonomy" id="408172"/>
    <lineage>
        <taxon>unclassified sequences</taxon>
        <taxon>metagenomes</taxon>
        <taxon>ecological metagenomes</taxon>
    </lineage>
</organism>
<dbReference type="SUPFAM" id="SSF53383">
    <property type="entry name" value="PLP-dependent transferases"/>
    <property type="match status" value="1"/>
</dbReference>
<dbReference type="InterPro" id="IPR015424">
    <property type="entry name" value="PyrdxlP-dep_Trfase"/>
</dbReference>
<reference evidence="1" key="1">
    <citation type="submission" date="2018-05" db="EMBL/GenBank/DDBJ databases">
        <authorList>
            <person name="Lanie J.A."/>
            <person name="Ng W.-L."/>
            <person name="Kazmierczak K.M."/>
            <person name="Andrzejewski T.M."/>
            <person name="Davidsen T.M."/>
            <person name="Wayne K.J."/>
            <person name="Tettelin H."/>
            <person name="Glass J.I."/>
            <person name="Rusch D."/>
            <person name="Podicherti R."/>
            <person name="Tsui H.-C.T."/>
            <person name="Winkler M.E."/>
        </authorList>
    </citation>
    <scope>NUCLEOTIDE SEQUENCE</scope>
</reference>
<gene>
    <name evidence="1" type="ORF">METZ01_LOCUS339228</name>
</gene>
<sequence length="317" mass="35681">MSIDLPFHKSWLEEEEHREVEDTLNSGWLTTGPKTQKFEEAFKDYIGCRHAVALNSCTAGLNLALTVQKFAEGDEVITTPMTFPATANAILLQRLKPVFADIEPGTLTIDPRKIEAKITPRTRAIIPVHFAGHPCDMTHIQELADRHKLVIIEDAAHALESRYKRQKIGSLGNATAFSFYANKNITTGEGGMLVTNDDALAETLRIMRLQGISRDAWKRYGKSGFSHWEQTLVGHKCNMSDLNASIGLHQIKKVERFMTLRKKYVSMYDRAFADVAELETPVVRDYATHAHHIYVVSLRLECLTIDRDGFLDAIQSA</sequence>
<dbReference type="CDD" id="cd00616">
    <property type="entry name" value="AHBA_syn"/>
    <property type="match status" value="1"/>
</dbReference>
<dbReference type="GO" id="GO:0000271">
    <property type="term" value="P:polysaccharide biosynthetic process"/>
    <property type="evidence" value="ECO:0007669"/>
    <property type="project" value="TreeGrafter"/>
</dbReference>
<dbReference type="GO" id="GO:0008483">
    <property type="term" value="F:transaminase activity"/>
    <property type="evidence" value="ECO:0007669"/>
    <property type="project" value="TreeGrafter"/>
</dbReference>
<dbReference type="InterPro" id="IPR015421">
    <property type="entry name" value="PyrdxlP-dep_Trfase_major"/>
</dbReference>
<dbReference type="InterPro" id="IPR000653">
    <property type="entry name" value="DegT/StrS_aminotransferase"/>
</dbReference>
<dbReference type="InterPro" id="IPR015422">
    <property type="entry name" value="PyrdxlP-dep_Trfase_small"/>
</dbReference>
<dbReference type="GO" id="GO:0030170">
    <property type="term" value="F:pyridoxal phosphate binding"/>
    <property type="evidence" value="ECO:0007669"/>
    <property type="project" value="TreeGrafter"/>
</dbReference>
<accession>A0A382QLL3</accession>
<evidence type="ECO:0008006" key="2">
    <source>
        <dbReference type="Google" id="ProtNLM"/>
    </source>
</evidence>
<proteinExistence type="predicted"/>
<dbReference type="AlphaFoldDB" id="A0A382QLL3"/>
<evidence type="ECO:0000313" key="1">
    <source>
        <dbReference type="EMBL" id="SVC86374.1"/>
    </source>
</evidence>
<dbReference type="Gene3D" id="3.40.640.10">
    <property type="entry name" value="Type I PLP-dependent aspartate aminotransferase-like (Major domain)"/>
    <property type="match status" value="1"/>
</dbReference>